<evidence type="ECO:0000313" key="13">
    <source>
        <dbReference type="EMBL" id="TKR67758.1"/>
    </source>
</evidence>
<name>A0A4U5MEZ5_STECR</name>
<feature type="domain" description="Ribosomal RNA methyltransferase SPB1-like C-terminal" evidence="11">
    <location>
        <begin position="600"/>
        <end position="799"/>
    </location>
</feature>
<feature type="binding site" evidence="8">
    <location>
        <position position="56"/>
    </location>
    <ligand>
        <name>S-adenosyl-L-methionine</name>
        <dbReference type="ChEBI" id="CHEBI:59789"/>
    </ligand>
</feature>
<feature type="binding site" evidence="8">
    <location>
        <position position="92"/>
    </location>
    <ligand>
        <name>S-adenosyl-L-methionine</name>
        <dbReference type="ChEBI" id="CHEBI:59789"/>
    </ligand>
</feature>
<dbReference type="GO" id="GO:0016435">
    <property type="term" value="F:rRNA (guanine) methyltransferase activity"/>
    <property type="evidence" value="ECO:0007669"/>
    <property type="project" value="TreeGrafter"/>
</dbReference>
<keyword evidence="3 8" id="KW-0698">rRNA processing</keyword>
<sequence length="831" mass="95576">MGKKGKVGKQRKDKYYHLAKEAGYRSRAAFKLIQLNKRFEFLQNSRALVDLCAAPGGWLQVASQNMPVSSLCIGIDLAPIKAINNCITLQGDITTEASRVAIKKELNRWEADCVLHDGAPNVGLNWAHDAFQQNCLTLSALKLATQILKKNGYFVTKVFRSNDYHALIGVFEKLFRRVHVWKPAASRLESAEIFVVCEKYLKPAKVDPALLDSKKVFVEPDLEPSTTKGQNLLRPPKKQKKEKAEGYQSGSLVLYKELPASEFVDHKDPLTMLSEANSIVIDVDRYKQSARTTEEILECMRDIKVCGPRELRLLLKWRQHMLKETKEAQKALNPDEDKEAEPVEEDPDEVEDREMAEIDEMIRNASAAEKAALKKKKRQMLKDKAKFMEKKKLGMVHEGDQTDITDDINLFSLSRIKRSKLKALERAGEGLPDVEDDEDFEEDAQYASGDEDEDPEDAGVWESRGEDEDEREDDSDNELVHTEETGMSTAERLESRADKWFSRNDVAELLDEEEDDEDGMDIIEKHMNRTMNKEKFHANTVLFETKEKSKKEKAADVKKANGAAAAVAKNFNDDDDDVSDTDSDDSDSGLFDEETQVWRTDEQFETDDGRTAKRKGDKDSGPVEKILRLTPEEKAMGEMLIYSSKTRRDLEDFGWNRYANNDDGLPDWFVKDELHHYRKRMPVTKEQVKRYREEMKELNARPVKKVAEAKARRAKKVKNRLERAKKKAENILANDNMEHGEKIREMKKLYKKAGRPEKKEVTYRVMTKGGRGRQQRPKGPYKVVDARLKKDNRKQKETNRKESWQRKSRGAKRHTLEEQKKRKRAARQGTD</sequence>
<feature type="binding site" evidence="8">
    <location>
        <position position="76"/>
    </location>
    <ligand>
        <name>S-adenosyl-L-methionine</name>
        <dbReference type="ChEBI" id="CHEBI:59789"/>
    </ligand>
</feature>
<feature type="active site" description="Proton acceptor" evidence="8">
    <location>
        <position position="157"/>
    </location>
</feature>
<reference evidence="13 14" key="2">
    <citation type="journal article" date="2019" name="G3 (Bethesda)">
        <title>Hybrid Assembly of the Genome of the Entomopathogenic Nematode Steinernema carpocapsae Identifies the X-Chromosome.</title>
        <authorList>
            <person name="Serra L."/>
            <person name="Macchietto M."/>
            <person name="Macias-Munoz A."/>
            <person name="McGill C.J."/>
            <person name="Rodriguez I.M."/>
            <person name="Rodriguez B."/>
            <person name="Murad R."/>
            <person name="Mortazavi A."/>
        </authorList>
    </citation>
    <scope>NUCLEOTIDE SEQUENCE [LARGE SCALE GENOMIC DNA]</scope>
    <source>
        <strain evidence="13 14">ALL</strain>
    </source>
</reference>
<dbReference type="OrthoDB" id="1287559at2759"/>
<dbReference type="InterPro" id="IPR012920">
    <property type="entry name" value="rRNA_MeTfrase_SPB1-like_C"/>
</dbReference>
<dbReference type="Pfam" id="PF01728">
    <property type="entry name" value="FtsJ"/>
    <property type="match status" value="1"/>
</dbReference>
<feature type="compositionally biased region" description="Acidic residues" evidence="9">
    <location>
        <begin position="432"/>
        <end position="477"/>
    </location>
</feature>
<feature type="binding site" evidence="8">
    <location>
        <position position="58"/>
    </location>
    <ligand>
        <name>S-adenosyl-L-methionine</name>
        <dbReference type="ChEBI" id="CHEBI:59789"/>
    </ligand>
</feature>
<feature type="domain" description="Ribosomal RNA methyltransferase FtsJ" evidence="10">
    <location>
        <begin position="24"/>
        <end position="200"/>
    </location>
</feature>
<feature type="compositionally biased region" description="Basic and acidic residues" evidence="9">
    <location>
        <begin position="736"/>
        <end position="762"/>
    </location>
</feature>
<evidence type="ECO:0000256" key="5">
    <source>
        <dbReference type="ARBA" id="ARBA00022679"/>
    </source>
</evidence>
<evidence type="ECO:0000256" key="2">
    <source>
        <dbReference type="ARBA" id="ARBA00022517"/>
    </source>
</evidence>
<feature type="compositionally biased region" description="Acidic residues" evidence="9">
    <location>
        <begin position="336"/>
        <end position="350"/>
    </location>
</feature>
<dbReference type="Proteomes" id="UP000298663">
    <property type="component" value="Unassembled WGS sequence"/>
</dbReference>
<feature type="domain" description="DUF3381" evidence="12">
    <location>
        <begin position="237"/>
        <end position="389"/>
    </location>
</feature>
<keyword evidence="4 8" id="KW-0489">Methyltransferase</keyword>
<feature type="region of interest" description="Disordered" evidence="9">
    <location>
        <begin position="222"/>
        <end position="245"/>
    </location>
</feature>
<evidence type="ECO:0000256" key="4">
    <source>
        <dbReference type="ARBA" id="ARBA00022603"/>
    </source>
</evidence>
<dbReference type="PANTHER" id="PTHR10920">
    <property type="entry name" value="RIBOSOMAL RNA METHYLTRANSFERASE"/>
    <property type="match status" value="1"/>
</dbReference>
<evidence type="ECO:0000256" key="3">
    <source>
        <dbReference type="ARBA" id="ARBA00022552"/>
    </source>
</evidence>
<feature type="compositionally biased region" description="Low complexity" evidence="9">
    <location>
        <begin position="560"/>
        <end position="570"/>
    </location>
</feature>
<dbReference type="InterPro" id="IPR015507">
    <property type="entry name" value="rRNA-MeTfrase_E"/>
</dbReference>
<dbReference type="GO" id="GO:0000466">
    <property type="term" value="P:maturation of 5.8S rRNA from tricistronic rRNA transcript (SSU-rRNA, 5.8S rRNA, LSU-rRNA)"/>
    <property type="evidence" value="ECO:0007669"/>
    <property type="project" value="TreeGrafter"/>
</dbReference>
<protein>
    <recommendedName>
        <fullName evidence="8">Putative rRNA methyltransferase</fullName>
        <ecNumber evidence="8">2.1.1.-</ecNumber>
    </recommendedName>
    <alternativeName>
        <fullName evidence="8">2'-O-ribose RNA methyltransferase SPB1 homolog</fullName>
    </alternativeName>
</protein>
<evidence type="ECO:0000256" key="1">
    <source>
        <dbReference type="ARBA" id="ARBA00004604"/>
    </source>
</evidence>
<dbReference type="EC" id="2.1.1.-" evidence="8"/>
<evidence type="ECO:0000259" key="12">
    <source>
        <dbReference type="Pfam" id="PF11861"/>
    </source>
</evidence>
<feature type="compositionally biased region" description="Basic and acidic residues" evidence="9">
    <location>
        <begin position="547"/>
        <end position="559"/>
    </location>
</feature>
<comment type="similarity">
    <text evidence="8">Belongs to the class I-like SAM-binding methyltransferase superfamily. RNA methyltransferase RlmE family. SPB1 subfamily.</text>
</comment>
<evidence type="ECO:0000259" key="10">
    <source>
        <dbReference type="Pfam" id="PF01728"/>
    </source>
</evidence>
<comment type="caution">
    <text evidence="13">The sequence shown here is derived from an EMBL/GenBank/DDBJ whole genome shotgun (WGS) entry which is preliminary data.</text>
</comment>
<comment type="subcellular location">
    <subcellularLocation>
        <location evidence="1 8">Nucleus</location>
        <location evidence="1 8">Nucleolus</location>
    </subcellularLocation>
</comment>
<dbReference type="EMBL" id="AZBU02000008">
    <property type="protein sequence ID" value="TKR67758.1"/>
    <property type="molecule type" value="Genomic_DNA"/>
</dbReference>
<keyword evidence="2 8" id="KW-0690">Ribosome biogenesis</keyword>
<feature type="region of interest" description="Disordered" evidence="9">
    <location>
        <begin position="427"/>
        <end position="498"/>
    </location>
</feature>
<dbReference type="GO" id="GO:0008650">
    <property type="term" value="F:rRNA (uridine-2'-O-)-methyltransferase activity"/>
    <property type="evidence" value="ECO:0007669"/>
    <property type="project" value="TreeGrafter"/>
</dbReference>
<dbReference type="InterPro" id="IPR029063">
    <property type="entry name" value="SAM-dependent_MTases_sf"/>
</dbReference>
<feature type="compositionally biased region" description="Acidic residues" evidence="9">
    <location>
        <begin position="573"/>
        <end position="595"/>
    </location>
</feature>
<dbReference type="AlphaFoldDB" id="A0A4U5MEZ5"/>
<feature type="compositionally biased region" description="Basic residues" evidence="9">
    <location>
        <begin position="821"/>
        <end position="831"/>
    </location>
</feature>
<dbReference type="InterPro" id="IPR050082">
    <property type="entry name" value="RNA_methyltr_RlmE"/>
</dbReference>
<dbReference type="FunFam" id="3.40.50.150:FF:000004">
    <property type="entry name" value="AdoMet-dependent rRNA methyltransferase SPB1"/>
    <property type="match status" value="1"/>
</dbReference>
<feature type="compositionally biased region" description="Basic and acidic residues" evidence="9">
    <location>
        <begin position="784"/>
        <end position="805"/>
    </location>
</feature>
<dbReference type="HAMAP" id="MF_03163">
    <property type="entry name" value="RNA_methyltr_E_SPB1"/>
    <property type="match status" value="1"/>
</dbReference>
<evidence type="ECO:0000259" key="11">
    <source>
        <dbReference type="Pfam" id="PF07780"/>
    </source>
</evidence>
<accession>A0A4U5MEZ5</accession>
<keyword evidence="7 8" id="KW-0539">Nucleus</keyword>
<organism evidence="13 14">
    <name type="scientific">Steinernema carpocapsae</name>
    <name type="common">Entomopathogenic nematode</name>
    <dbReference type="NCBI Taxonomy" id="34508"/>
    <lineage>
        <taxon>Eukaryota</taxon>
        <taxon>Metazoa</taxon>
        <taxon>Ecdysozoa</taxon>
        <taxon>Nematoda</taxon>
        <taxon>Chromadorea</taxon>
        <taxon>Rhabditida</taxon>
        <taxon>Tylenchina</taxon>
        <taxon>Panagrolaimomorpha</taxon>
        <taxon>Strongyloidoidea</taxon>
        <taxon>Steinernematidae</taxon>
        <taxon>Steinernema</taxon>
    </lineage>
</organism>
<keyword evidence="6 8" id="KW-0949">S-adenosyl-L-methionine</keyword>
<dbReference type="Gene3D" id="3.40.50.150">
    <property type="entry name" value="Vaccinia Virus protein VP39"/>
    <property type="match status" value="1"/>
</dbReference>
<dbReference type="Pfam" id="PF11861">
    <property type="entry name" value="DUF3381"/>
    <property type="match status" value="1"/>
</dbReference>
<evidence type="ECO:0000313" key="14">
    <source>
        <dbReference type="Proteomes" id="UP000298663"/>
    </source>
</evidence>
<evidence type="ECO:0000256" key="7">
    <source>
        <dbReference type="ARBA" id="ARBA00023242"/>
    </source>
</evidence>
<dbReference type="GO" id="GO:0030687">
    <property type="term" value="C:preribosome, large subunit precursor"/>
    <property type="evidence" value="ECO:0007669"/>
    <property type="project" value="TreeGrafter"/>
</dbReference>
<keyword evidence="5 8" id="KW-0808">Transferase</keyword>
<dbReference type="PANTHER" id="PTHR10920:SF13">
    <property type="entry name" value="PRE-RRNA 2'-O-RIBOSE RNA METHYLTRANSFERASE FTSJ3"/>
    <property type="match status" value="1"/>
</dbReference>
<feature type="compositionally biased region" description="Basic and acidic residues" evidence="9">
    <location>
        <begin position="599"/>
        <end position="624"/>
    </location>
</feature>
<dbReference type="SUPFAM" id="SSF53335">
    <property type="entry name" value="S-adenosyl-L-methionine-dependent methyltransferases"/>
    <property type="match status" value="1"/>
</dbReference>
<feature type="binding site" evidence="8">
    <location>
        <position position="117"/>
    </location>
    <ligand>
        <name>S-adenosyl-L-methionine</name>
        <dbReference type="ChEBI" id="CHEBI:59789"/>
    </ligand>
</feature>
<dbReference type="InterPro" id="IPR028589">
    <property type="entry name" value="SPB1-like"/>
</dbReference>
<evidence type="ECO:0000256" key="9">
    <source>
        <dbReference type="SAM" id="MobiDB-lite"/>
    </source>
</evidence>
<feature type="region of interest" description="Disordered" evidence="9">
    <location>
        <begin position="547"/>
        <end position="624"/>
    </location>
</feature>
<dbReference type="STRING" id="34508.A0A4U5MEZ5"/>
<dbReference type="InterPro" id="IPR002877">
    <property type="entry name" value="RNA_MeTrfase_FtsJ_dom"/>
</dbReference>
<dbReference type="HAMAP" id="MF_01547">
    <property type="entry name" value="RNA_methyltr_E"/>
    <property type="match status" value="1"/>
</dbReference>
<feature type="compositionally biased region" description="Basic residues" evidence="9">
    <location>
        <begin position="712"/>
        <end position="726"/>
    </location>
</feature>
<proteinExistence type="inferred from homology"/>
<gene>
    <name evidence="13" type="ORF">L596_023856</name>
</gene>
<reference evidence="13 14" key="1">
    <citation type="journal article" date="2015" name="Genome Biol.">
        <title>Comparative genomics of Steinernema reveals deeply conserved gene regulatory networks.</title>
        <authorList>
            <person name="Dillman A.R."/>
            <person name="Macchietto M."/>
            <person name="Porter C.F."/>
            <person name="Rogers A."/>
            <person name="Williams B."/>
            <person name="Antoshechkin I."/>
            <person name="Lee M.M."/>
            <person name="Goodwin Z."/>
            <person name="Lu X."/>
            <person name="Lewis E.E."/>
            <person name="Goodrich-Blair H."/>
            <person name="Stock S.P."/>
            <person name="Adams B.J."/>
            <person name="Sternberg P.W."/>
            <person name="Mortazavi A."/>
        </authorList>
    </citation>
    <scope>NUCLEOTIDE SEQUENCE [LARGE SCALE GENOMIC DNA]</scope>
    <source>
        <strain evidence="13 14">ALL</strain>
    </source>
</reference>
<feature type="region of interest" description="Disordered" evidence="9">
    <location>
        <begin position="327"/>
        <end position="350"/>
    </location>
</feature>
<evidence type="ECO:0000256" key="6">
    <source>
        <dbReference type="ARBA" id="ARBA00022691"/>
    </source>
</evidence>
<dbReference type="Pfam" id="PF07780">
    <property type="entry name" value="Spb1_C"/>
    <property type="match status" value="1"/>
</dbReference>
<comment type="catalytic activity">
    <reaction evidence="8">
        <text>a ribonucleotide in rRNA + S-adenosyl-L-methionine = a 2'-O-methylribonucleotide in rRNA + S-adenosyl-L-homocysteine + H(+)</text>
        <dbReference type="Rhea" id="RHEA:48628"/>
        <dbReference type="Rhea" id="RHEA-COMP:12164"/>
        <dbReference type="Rhea" id="RHEA-COMP:12165"/>
        <dbReference type="ChEBI" id="CHEBI:15378"/>
        <dbReference type="ChEBI" id="CHEBI:57856"/>
        <dbReference type="ChEBI" id="CHEBI:59789"/>
        <dbReference type="ChEBI" id="CHEBI:90675"/>
        <dbReference type="ChEBI" id="CHEBI:90676"/>
    </reaction>
</comment>
<dbReference type="InterPro" id="IPR024576">
    <property type="entry name" value="rRNA_MeTfrase_Spb1_DUF3381"/>
</dbReference>
<evidence type="ECO:0000256" key="8">
    <source>
        <dbReference type="HAMAP-Rule" id="MF_03163"/>
    </source>
</evidence>
<feature type="region of interest" description="Disordered" evidence="9">
    <location>
        <begin position="704"/>
        <end position="831"/>
    </location>
</feature>
<dbReference type="GO" id="GO:0000463">
    <property type="term" value="P:maturation of LSU-rRNA from tricistronic rRNA transcript (SSU-rRNA, 5.8S rRNA, LSU-rRNA)"/>
    <property type="evidence" value="ECO:0007669"/>
    <property type="project" value="TreeGrafter"/>
</dbReference>
<comment type="function">
    <text evidence="8">Probable methyltransferase involved in the maturation of rRNA and in the biogenesis of ribosomal subunits.</text>
</comment>
<keyword evidence="14" id="KW-1185">Reference proteome</keyword>
<dbReference type="GO" id="GO:0005730">
    <property type="term" value="C:nucleolus"/>
    <property type="evidence" value="ECO:0007669"/>
    <property type="project" value="UniProtKB-SubCell"/>
</dbReference>